<keyword evidence="3" id="KW-1185">Reference proteome</keyword>
<feature type="transmembrane region" description="Helical" evidence="1">
    <location>
        <begin position="37"/>
        <end position="57"/>
    </location>
</feature>
<evidence type="ECO:0000256" key="1">
    <source>
        <dbReference type="SAM" id="Phobius"/>
    </source>
</evidence>
<dbReference type="Proteomes" id="UP001291623">
    <property type="component" value="Unassembled WGS sequence"/>
</dbReference>
<organism evidence="2 3">
    <name type="scientific">Anisodus tanguticus</name>
    <dbReference type="NCBI Taxonomy" id="243964"/>
    <lineage>
        <taxon>Eukaryota</taxon>
        <taxon>Viridiplantae</taxon>
        <taxon>Streptophyta</taxon>
        <taxon>Embryophyta</taxon>
        <taxon>Tracheophyta</taxon>
        <taxon>Spermatophyta</taxon>
        <taxon>Magnoliopsida</taxon>
        <taxon>eudicotyledons</taxon>
        <taxon>Gunneridae</taxon>
        <taxon>Pentapetalae</taxon>
        <taxon>asterids</taxon>
        <taxon>lamiids</taxon>
        <taxon>Solanales</taxon>
        <taxon>Solanaceae</taxon>
        <taxon>Solanoideae</taxon>
        <taxon>Hyoscyameae</taxon>
        <taxon>Anisodus</taxon>
    </lineage>
</organism>
<reference evidence="2" key="1">
    <citation type="submission" date="2023-12" db="EMBL/GenBank/DDBJ databases">
        <title>Genome assembly of Anisodus tanguticus.</title>
        <authorList>
            <person name="Wang Y.-J."/>
        </authorList>
    </citation>
    <scope>NUCLEOTIDE SEQUENCE</scope>
    <source>
        <strain evidence="2">KB-2021</strain>
        <tissue evidence="2">Leaf</tissue>
    </source>
</reference>
<keyword evidence="1" id="KW-0472">Membrane</keyword>
<gene>
    <name evidence="2" type="ORF">RND71_042371</name>
</gene>
<keyword evidence="1" id="KW-1133">Transmembrane helix</keyword>
<dbReference type="EMBL" id="JAVYJV010000024">
    <property type="protein sequence ID" value="KAK4337884.1"/>
    <property type="molecule type" value="Genomic_DNA"/>
</dbReference>
<sequence>MTGGSPSTSRLLHHDVSSNTNSLPIVELTELSILNNLTTTLNLPFLSVFFFFFYPFFSMSHRSPCFSLL</sequence>
<proteinExistence type="predicted"/>
<evidence type="ECO:0000313" key="2">
    <source>
        <dbReference type="EMBL" id="KAK4337884.1"/>
    </source>
</evidence>
<protein>
    <submittedName>
        <fullName evidence="2">Uncharacterized protein</fullName>
    </submittedName>
</protein>
<accession>A0AAE1UUR2</accession>
<evidence type="ECO:0000313" key="3">
    <source>
        <dbReference type="Proteomes" id="UP001291623"/>
    </source>
</evidence>
<keyword evidence="1" id="KW-0812">Transmembrane</keyword>
<comment type="caution">
    <text evidence="2">The sequence shown here is derived from an EMBL/GenBank/DDBJ whole genome shotgun (WGS) entry which is preliminary data.</text>
</comment>
<name>A0AAE1UUR2_9SOLA</name>
<dbReference type="AlphaFoldDB" id="A0AAE1UUR2"/>